<protein>
    <submittedName>
        <fullName evidence="1">Uncharacterized protein</fullName>
    </submittedName>
</protein>
<gene>
    <name evidence="1" type="ORF">Acr_13g0007260</name>
</gene>
<comment type="caution">
    <text evidence="1">The sequence shown here is derived from an EMBL/GenBank/DDBJ whole genome shotgun (WGS) entry which is preliminary data.</text>
</comment>
<accession>A0A7J0FKU3</accession>
<sequence length="369" mass="42034">MGQLANGMRESFRVNQLVNPKGQYEVHDIHGHEQAKAVMTLRAGRGIDTRPGDEKNDKKKMRNPLTILRLWVPFPACLTSSSSFDRKGVIKEDMLEVFKQVKINLPLLDAVKQIPAFAKFLKDLFLDIEPRRSDKRQIPIILGRPLLTTANANINCRTGVMDVSFGNMKVWMNIYRAFHYPPMEEANFCAIAMMDELVEETLPYILTKDPLEACLAHFGFDEYDIDQSIEEVNALLSETTPFIDRHPWYAKFEPLPPLVESPALPSIESPPQLELKPLPATLKYSYLGPNEALPVIIAFDLNAQQKSQLIDVLREHKNGIGWSVSDLKGIDHFICLQRIHLEESSKPSREMQWRLNPNMKEVTESSGNQ</sequence>
<name>A0A7J0FKU3_9ERIC</name>
<reference evidence="1 2" key="1">
    <citation type="submission" date="2019-07" db="EMBL/GenBank/DDBJ databases">
        <title>De Novo Assembly of kiwifruit Actinidia rufa.</title>
        <authorList>
            <person name="Sugita-Konishi S."/>
            <person name="Sato K."/>
            <person name="Mori E."/>
            <person name="Abe Y."/>
            <person name="Kisaki G."/>
            <person name="Hamano K."/>
            <person name="Suezawa K."/>
            <person name="Otani M."/>
            <person name="Fukuda T."/>
            <person name="Manabe T."/>
            <person name="Gomi K."/>
            <person name="Tabuchi M."/>
            <person name="Akimitsu K."/>
            <person name="Kataoka I."/>
        </authorList>
    </citation>
    <scope>NUCLEOTIDE SEQUENCE [LARGE SCALE GENOMIC DNA]</scope>
    <source>
        <strain evidence="2">cv. Fuchu</strain>
    </source>
</reference>
<evidence type="ECO:0000313" key="1">
    <source>
        <dbReference type="EMBL" id="GFY99325.1"/>
    </source>
</evidence>
<dbReference type="EMBL" id="BJWL01000013">
    <property type="protein sequence ID" value="GFY99325.1"/>
    <property type="molecule type" value="Genomic_DNA"/>
</dbReference>
<proteinExistence type="predicted"/>
<dbReference type="Proteomes" id="UP000585474">
    <property type="component" value="Unassembled WGS sequence"/>
</dbReference>
<evidence type="ECO:0000313" key="2">
    <source>
        <dbReference type="Proteomes" id="UP000585474"/>
    </source>
</evidence>
<dbReference type="OrthoDB" id="1752182at2759"/>
<dbReference type="AlphaFoldDB" id="A0A7J0FKU3"/>
<keyword evidence="2" id="KW-1185">Reference proteome</keyword>
<organism evidence="1 2">
    <name type="scientific">Actinidia rufa</name>
    <dbReference type="NCBI Taxonomy" id="165716"/>
    <lineage>
        <taxon>Eukaryota</taxon>
        <taxon>Viridiplantae</taxon>
        <taxon>Streptophyta</taxon>
        <taxon>Embryophyta</taxon>
        <taxon>Tracheophyta</taxon>
        <taxon>Spermatophyta</taxon>
        <taxon>Magnoliopsida</taxon>
        <taxon>eudicotyledons</taxon>
        <taxon>Gunneridae</taxon>
        <taxon>Pentapetalae</taxon>
        <taxon>asterids</taxon>
        <taxon>Ericales</taxon>
        <taxon>Actinidiaceae</taxon>
        <taxon>Actinidia</taxon>
    </lineage>
</organism>